<dbReference type="Gene3D" id="3.40.50.720">
    <property type="entry name" value="NAD(P)-binding Rossmann-like Domain"/>
    <property type="match status" value="1"/>
</dbReference>
<dbReference type="OrthoDB" id="4690547at2"/>
<proteinExistence type="inferred from homology"/>
<sequence length="268" mass="29410">MKKRIFITGGASGFGFALAEFYAQQGWRVAIGDIQEQAGQQAQQALAQLTSDARFLPCDVTKEADLQRVADTLSEAWGGVDVVVNNAGVAQVGAIETVSLEDWEWIININLLGVVRGCKVFTPIFKQQKQGHFVNIASMAGLLDVPNMSAYNSTKSAVVSLSETLQHELAPSNIGVTVVCPSFFRTNLGSSMRSTVPNMDKTLDKLMSKSDLTATDIAKQVAAAVSQRQFYVLPHATGRRIWRLKRWLPRGLYAKLMQRQFTKVKGSK</sequence>
<evidence type="ECO:0000313" key="7">
    <source>
        <dbReference type="Proteomes" id="UP000288212"/>
    </source>
</evidence>
<evidence type="ECO:0000256" key="4">
    <source>
        <dbReference type="RuleBase" id="RU000363"/>
    </source>
</evidence>
<reference evidence="6 7" key="1">
    <citation type="journal article" date="2011" name="Front. Microbiol.">
        <title>Genomic signatures of strain selection and enhancement in Bacillus atrophaeus var. globigii, a historical biowarfare simulant.</title>
        <authorList>
            <person name="Gibbons H.S."/>
            <person name="Broomall S.M."/>
            <person name="McNew L.A."/>
            <person name="Daligault H."/>
            <person name="Chapman C."/>
            <person name="Bruce D."/>
            <person name="Karavis M."/>
            <person name="Krepps M."/>
            <person name="McGregor P.A."/>
            <person name="Hong C."/>
            <person name="Park K.H."/>
            <person name="Akmal A."/>
            <person name="Feldman A."/>
            <person name="Lin J.S."/>
            <person name="Chang W.E."/>
            <person name="Higgs B.W."/>
            <person name="Demirev P."/>
            <person name="Lindquist J."/>
            <person name="Liem A."/>
            <person name="Fochler E."/>
            <person name="Read T.D."/>
            <person name="Tapia R."/>
            <person name="Johnson S."/>
            <person name="Bishop-Lilly K.A."/>
            <person name="Detter C."/>
            <person name="Han C."/>
            <person name="Sozhamannan S."/>
            <person name="Rosenzweig C.N."/>
            <person name="Skowronski E.W."/>
        </authorList>
    </citation>
    <scope>NUCLEOTIDE SEQUENCE [LARGE SCALE GENOMIC DNA]</scope>
    <source>
        <strain evidence="6 7">AK5</strain>
    </source>
</reference>
<dbReference type="PANTHER" id="PTHR43391">
    <property type="entry name" value="RETINOL DEHYDROGENASE-RELATED"/>
    <property type="match status" value="1"/>
</dbReference>
<accession>A0A432VW16</accession>
<name>A0A432VW16_9GAMM</name>
<evidence type="ECO:0000313" key="6">
    <source>
        <dbReference type="EMBL" id="RUO20799.1"/>
    </source>
</evidence>
<dbReference type="Proteomes" id="UP000288212">
    <property type="component" value="Unassembled WGS sequence"/>
</dbReference>
<dbReference type="CDD" id="cd05233">
    <property type="entry name" value="SDR_c"/>
    <property type="match status" value="1"/>
</dbReference>
<evidence type="ECO:0000256" key="1">
    <source>
        <dbReference type="ARBA" id="ARBA00006484"/>
    </source>
</evidence>
<dbReference type="InterPro" id="IPR002347">
    <property type="entry name" value="SDR_fam"/>
</dbReference>
<dbReference type="PRINTS" id="PR00081">
    <property type="entry name" value="GDHRDH"/>
</dbReference>
<gene>
    <name evidence="6" type="ORF">CWE06_05215</name>
</gene>
<comment type="caution">
    <text evidence="6">The sequence shown here is derived from an EMBL/GenBank/DDBJ whole genome shotgun (WGS) entry which is preliminary data.</text>
</comment>
<dbReference type="PRINTS" id="PR00080">
    <property type="entry name" value="SDRFAMILY"/>
</dbReference>
<dbReference type="InterPro" id="IPR036291">
    <property type="entry name" value="NAD(P)-bd_dom_sf"/>
</dbReference>
<dbReference type="AlphaFoldDB" id="A0A432VW16"/>
<keyword evidence="7" id="KW-1185">Reference proteome</keyword>
<evidence type="ECO:0000259" key="5">
    <source>
        <dbReference type="SMART" id="SM00822"/>
    </source>
</evidence>
<dbReference type="GO" id="GO:0016491">
    <property type="term" value="F:oxidoreductase activity"/>
    <property type="evidence" value="ECO:0007669"/>
    <property type="project" value="UniProtKB-KW"/>
</dbReference>
<comment type="similarity">
    <text evidence="1 4">Belongs to the short-chain dehydrogenases/reductases (SDR) family.</text>
</comment>
<keyword evidence="3" id="KW-0560">Oxidoreductase</keyword>
<protein>
    <submittedName>
        <fullName evidence="6">Short chain dehydrogenase</fullName>
    </submittedName>
</protein>
<dbReference type="SUPFAM" id="SSF51735">
    <property type="entry name" value="NAD(P)-binding Rossmann-fold domains"/>
    <property type="match status" value="1"/>
</dbReference>
<organism evidence="6 7">
    <name type="scientific">Aliidiomarina haloalkalitolerans</name>
    <dbReference type="NCBI Taxonomy" id="859059"/>
    <lineage>
        <taxon>Bacteria</taxon>
        <taxon>Pseudomonadati</taxon>
        <taxon>Pseudomonadota</taxon>
        <taxon>Gammaproteobacteria</taxon>
        <taxon>Alteromonadales</taxon>
        <taxon>Idiomarinaceae</taxon>
        <taxon>Aliidiomarina</taxon>
    </lineage>
</organism>
<dbReference type="SMART" id="SM00822">
    <property type="entry name" value="PKS_KR"/>
    <property type="match status" value="1"/>
</dbReference>
<dbReference type="NCBIfam" id="NF004196">
    <property type="entry name" value="PRK05650.1"/>
    <property type="match status" value="1"/>
</dbReference>
<dbReference type="FunFam" id="3.40.50.720:FF:000084">
    <property type="entry name" value="Short-chain dehydrogenase reductase"/>
    <property type="match status" value="1"/>
</dbReference>
<evidence type="ECO:0000256" key="3">
    <source>
        <dbReference type="ARBA" id="ARBA00023002"/>
    </source>
</evidence>
<dbReference type="EMBL" id="PIPI01000002">
    <property type="protein sequence ID" value="RUO20799.1"/>
    <property type="molecule type" value="Genomic_DNA"/>
</dbReference>
<dbReference type="InterPro" id="IPR020904">
    <property type="entry name" value="Sc_DH/Rdtase_CS"/>
</dbReference>
<dbReference type="InterPro" id="IPR057326">
    <property type="entry name" value="KR_dom"/>
</dbReference>
<dbReference type="Pfam" id="PF00106">
    <property type="entry name" value="adh_short"/>
    <property type="match status" value="1"/>
</dbReference>
<dbReference type="PROSITE" id="PS00061">
    <property type="entry name" value="ADH_SHORT"/>
    <property type="match status" value="1"/>
</dbReference>
<feature type="domain" description="Ketoreductase" evidence="5">
    <location>
        <begin position="3"/>
        <end position="187"/>
    </location>
</feature>
<dbReference type="PANTHER" id="PTHR43391:SF14">
    <property type="entry name" value="DEHYDROGENASE_REDUCTASE SDR FAMILY PROTEIN 7-LIKE"/>
    <property type="match status" value="1"/>
</dbReference>
<keyword evidence="2" id="KW-0521">NADP</keyword>
<evidence type="ECO:0000256" key="2">
    <source>
        <dbReference type="ARBA" id="ARBA00022857"/>
    </source>
</evidence>